<dbReference type="PANTHER" id="PTHR15549">
    <property type="entry name" value="PAIRED IMMUNOGLOBULIN-LIKE TYPE 2 RECEPTOR"/>
    <property type="match status" value="1"/>
</dbReference>
<dbReference type="STRING" id="2070753.A0A3A2ZK78"/>
<proteinExistence type="predicted"/>
<feature type="transmembrane region" description="Helical" evidence="6">
    <location>
        <begin position="112"/>
        <end position="134"/>
    </location>
</feature>
<name>A0A3A2ZK78_9EURO</name>
<dbReference type="InterPro" id="IPR051694">
    <property type="entry name" value="Immunoregulatory_rcpt-like"/>
</dbReference>
<evidence type="ECO:0000256" key="3">
    <source>
        <dbReference type="ARBA" id="ARBA00022989"/>
    </source>
</evidence>
<dbReference type="Proteomes" id="UP000266188">
    <property type="component" value="Unassembled WGS sequence"/>
</dbReference>
<protein>
    <submittedName>
        <fullName evidence="7">Uncharacterized protein</fullName>
    </submittedName>
</protein>
<sequence>MSCPKGKLWYVCSKRNFRGCCSADPCGDGICPDGDDTTTSDPSPTTTDSHTTTIDSKPTTTTTTSATSVSSETYLTTKSQSVVTVTATYLSAATTTAASSANDSKSSNKGSIIGGVVGGIIGLLAILALLLFFCRRRRKQGKRFTLVPSSVQDRHNPKGEAKASPQDELPRFSKDRGMLSNDNTLSDTTYNSPGMTLSSIQSSPNSGTHLLADSTKHTRSPCSALPPIPPAVELLASLPSSPDSNPELSDTGFIRPPAELPTSSQRELINVPIEQRLNAPFNVPVSVGGSSISPASDHRRTTSTTSITVPGNEVSLLVDRNDEDSGPAVPRGDGGASSEERRHVMSFMQYDPSLDTEADASLRGSFGKEEDLGVGLGLKGMG</sequence>
<feature type="compositionally biased region" description="Polar residues" evidence="5">
    <location>
        <begin position="238"/>
        <end position="248"/>
    </location>
</feature>
<dbReference type="GO" id="GO:0016020">
    <property type="term" value="C:membrane"/>
    <property type="evidence" value="ECO:0007669"/>
    <property type="project" value="UniProtKB-SubCell"/>
</dbReference>
<keyword evidence="4 6" id="KW-0472">Membrane</keyword>
<feature type="region of interest" description="Disordered" evidence="5">
    <location>
        <begin position="145"/>
        <end position="261"/>
    </location>
</feature>
<dbReference type="AlphaFoldDB" id="A0A3A2ZK78"/>
<accession>A0A3A2ZK78</accession>
<feature type="compositionally biased region" description="Polar residues" evidence="5">
    <location>
        <begin position="180"/>
        <end position="208"/>
    </location>
</feature>
<dbReference type="GO" id="GO:0071944">
    <property type="term" value="C:cell periphery"/>
    <property type="evidence" value="ECO:0007669"/>
    <property type="project" value="UniProtKB-ARBA"/>
</dbReference>
<feature type="compositionally biased region" description="Low complexity" evidence="5">
    <location>
        <begin position="39"/>
        <end position="66"/>
    </location>
</feature>
<dbReference type="PANTHER" id="PTHR15549:SF6">
    <property type="entry name" value="MID2 DOMAIN-CONTAINING PROTEIN"/>
    <property type="match status" value="1"/>
</dbReference>
<evidence type="ECO:0000256" key="5">
    <source>
        <dbReference type="SAM" id="MobiDB-lite"/>
    </source>
</evidence>
<evidence type="ECO:0000256" key="1">
    <source>
        <dbReference type="ARBA" id="ARBA00004167"/>
    </source>
</evidence>
<keyword evidence="2 6" id="KW-0812">Transmembrane</keyword>
<reference evidence="8" key="1">
    <citation type="submission" date="2017-02" db="EMBL/GenBank/DDBJ databases">
        <authorList>
            <person name="Tafer H."/>
            <person name="Lopandic K."/>
        </authorList>
    </citation>
    <scope>NUCLEOTIDE SEQUENCE [LARGE SCALE GENOMIC DNA]</scope>
    <source>
        <strain evidence="8">CBS 366.77</strain>
    </source>
</reference>
<comment type="subcellular location">
    <subcellularLocation>
        <location evidence="1">Membrane</location>
        <topology evidence="1">Single-pass membrane protein</topology>
    </subcellularLocation>
</comment>
<evidence type="ECO:0000313" key="8">
    <source>
        <dbReference type="Proteomes" id="UP000266188"/>
    </source>
</evidence>
<dbReference type="OrthoDB" id="5431298at2759"/>
<keyword evidence="8" id="KW-1185">Reference proteome</keyword>
<evidence type="ECO:0000256" key="4">
    <source>
        <dbReference type="ARBA" id="ARBA00023136"/>
    </source>
</evidence>
<comment type="caution">
    <text evidence="7">The sequence shown here is derived from an EMBL/GenBank/DDBJ whole genome shotgun (WGS) entry which is preliminary data.</text>
</comment>
<keyword evidence="3 6" id="KW-1133">Transmembrane helix</keyword>
<feature type="compositionally biased region" description="Basic and acidic residues" evidence="5">
    <location>
        <begin position="168"/>
        <end position="177"/>
    </location>
</feature>
<organism evidence="7 8">
    <name type="scientific">Aspergillus sclerotialis</name>
    <dbReference type="NCBI Taxonomy" id="2070753"/>
    <lineage>
        <taxon>Eukaryota</taxon>
        <taxon>Fungi</taxon>
        <taxon>Dikarya</taxon>
        <taxon>Ascomycota</taxon>
        <taxon>Pezizomycotina</taxon>
        <taxon>Eurotiomycetes</taxon>
        <taxon>Eurotiomycetidae</taxon>
        <taxon>Eurotiales</taxon>
        <taxon>Aspergillaceae</taxon>
        <taxon>Aspergillus</taxon>
        <taxon>Aspergillus subgen. Polypaecilum</taxon>
    </lineage>
</organism>
<dbReference type="EMBL" id="MVGC01000120">
    <property type="protein sequence ID" value="RJE23456.1"/>
    <property type="molecule type" value="Genomic_DNA"/>
</dbReference>
<feature type="compositionally biased region" description="Basic and acidic residues" evidence="5">
    <location>
        <begin position="152"/>
        <end position="161"/>
    </location>
</feature>
<evidence type="ECO:0000313" key="7">
    <source>
        <dbReference type="EMBL" id="RJE23456.1"/>
    </source>
</evidence>
<feature type="region of interest" description="Disordered" evidence="5">
    <location>
        <begin position="318"/>
        <end position="341"/>
    </location>
</feature>
<evidence type="ECO:0000256" key="6">
    <source>
        <dbReference type="SAM" id="Phobius"/>
    </source>
</evidence>
<evidence type="ECO:0000256" key="2">
    <source>
        <dbReference type="ARBA" id="ARBA00022692"/>
    </source>
</evidence>
<gene>
    <name evidence="7" type="ORF">PHISCL_04214</name>
</gene>
<dbReference type="Gene3D" id="1.20.5.510">
    <property type="entry name" value="Single helix bin"/>
    <property type="match status" value="1"/>
</dbReference>
<feature type="region of interest" description="Disordered" evidence="5">
    <location>
        <begin position="37"/>
        <end position="66"/>
    </location>
</feature>